<dbReference type="EMBL" id="CAMAPD010000035">
    <property type="protein sequence ID" value="CAH9068311.1"/>
    <property type="molecule type" value="Genomic_DNA"/>
</dbReference>
<proteinExistence type="predicted"/>
<dbReference type="InterPro" id="IPR000531">
    <property type="entry name" value="Beta-barrel_TonB"/>
</dbReference>
<dbReference type="AlphaFoldDB" id="A0A9W4VW12"/>
<evidence type="ECO:0000256" key="1">
    <source>
        <dbReference type="ARBA" id="ARBA00004442"/>
    </source>
</evidence>
<keyword evidence="2" id="KW-0472">Membrane</keyword>
<accession>A0A9W4VW12</accession>
<keyword evidence="7" id="KW-1185">Reference proteome</keyword>
<evidence type="ECO:0000256" key="3">
    <source>
        <dbReference type="ARBA" id="ARBA00023237"/>
    </source>
</evidence>
<evidence type="ECO:0000313" key="5">
    <source>
        <dbReference type="EMBL" id="CAH9059047.1"/>
    </source>
</evidence>
<name>A0A9W4VW12_9GAMM</name>
<organism evidence="5 7">
    <name type="scientific">Pseudoalteromonas holothuriae</name>
    <dbReference type="NCBI Taxonomy" id="2963714"/>
    <lineage>
        <taxon>Bacteria</taxon>
        <taxon>Pseudomonadati</taxon>
        <taxon>Pseudomonadota</taxon>
        <taxon>Gammaproteobacteria</taxon>
        <taxon>Alteromonadales</taxon>
        <taxon>Pseudoalteromonadaceae</taxon>
        <taxon>Pseudoalteromonas</taxon>
    </lineage>
</organism>
<evidence type="ECO:0000313" key="6">
    <source>
        <dbReference type="EMBL" id="CAH9068311.1"/>
    </source>
</evidence>
<feature type="domain" description="TonB-dependent receptor-like beta-barrel" evidence="4">
    <location>
        <begin position="17"/>
        <end position="104"/>
    </location>
</feature>
<dbReference type="SUPFAM" id="SSF56935">
    <property type="entry name" value="Porins"/>
    <property type="match status" value="1"/>
</dbReference>
<gene>
    <name evidence="5" type="primary">iutA</name>
    <name evidence="5" type="ORF">PSECIP111854_02325</name>
    <name evidence="6" type="ORF">PSECIP111951_04105</name>
</gene>
<dbReference type="EMBL" id="CAMAPC010000007">
    <property type="protein sequence ID" value="CAH9059047.1"/>
    <property type="molecule type" value="Genomic_DNA"/>
</dbReference>
<sequence>MYDNSGFLVFKETGDKAFVPEISHRTLAAFVQARFSITEQLGLEGGLRAEKIDDFTTLGQAIAISGSRDDYDSTLYSVGLTYDITNNHTVYIAFNEGYELPDIGLQIRYAPVNLI</sequence>
<dbReference type="InterPro" id="IPR036942">
    <property type="entry name" value="Beta-barrel_TonB_sf"/>
</dbReference>
<dbReference type="GO" id="GO:0009279">
    <property type="term" value="C:cell outer membrane"/>
    <property type="evidence" value="ECO:0007669"/>
    <property type="project" value="UniProtKB-SubCell"/>
</dbReference>
<keyword evidence="3" id="KW-0998">Cell outer membrane</keyword>
<reference evidence="5 8" key="1">
    <citation type="submission" date="2022-07" db="EMBL/GenBank/DDBJ databases">
        <authorList>
            <person name="Criscuolo A."/>
        </authorList>
    </citation>
    <scope>NUCLEOTIDE SEQUENCE</scope>
    <source>
        <strain evidence="8">CIP 111951</strain>
        <strain evidence="5">CIP111854</strain>
        <strain evidence="6">CIP111951</strain>
    </source>
</reference>
<comment type="subcellular location">
    <subcellularLocation>
        <location evidence="1">Cell outer membrane</location>
    </subcellularLocation>
</comment>
<protein>
    <submittedName>
        <fullName evidence="5">Ferric aerobactin receptor</fullName>
    </submittedName>
</protein>
<keyword evidence="5" id="KW-0675">Receptor</keyword>
<dbReference type="Pfam" id="PF00593">
    <property type="entry name" value="TonB_dep_Rec_b-barrel"/>
    <property type="match status" value="1"/>
</dbReference>
<evidence type="ECO:0000313" key="7">
    <source>
        <dbReference type="Proteomes" id="UP001152467"/>
    </source>
</evidence>
<dbReference type="Gene3D" id="2.40.170.20">
    <property type="entry name" value="TonB-dependent receptor, beta-barrel domain"/>
    <property type="match status" value="1"/>
</dbReference>
<dbReference type="Proteomes" id="UP001152467">
    <property type="component" value="Unassembled WGS sequence"/>
</dbReference>
<evidence type="ECO:0000313" key="8">
    <source>
        <dbReference type="Proteomes" id="UP001152485"/>
    </source>
</evidence>
<evidence type="ECO:0000256" key="2">
    <source>
        <dbReference type="ARBA" id="ARBA00023136"/>
    </source>
</evidence>
<dbReference type="Proteomes" id="UP001152485">
    <property type="component" value="Unassembled WGS sequence"/>
</dbReference>
<comment type="caution">
    <text evidence="5">The sequence shown here is derived from an EMBL/GenBank/DDBJ whole genome shotgun (WGS) entry which is preliminary data.</text>
</comment>
<dbReference type="RefSeq" id="WP_261595416.1">
    <property type="nucleotide sequence ID" value="NZ_CAMAPC010000007.1"/>
</dbReference>
<evidence type="ECO:0000259" key="4">
    <source>
        <dbReference type="Pfam" id="PF00593"/>
    </source>
</evidence>